<dbReference type="EMBL" id="QGLP01000004">
    <property type="protein sequence ID" value="PXZ06175.1"/>
    <property type="molecule type" value="Genomic_DNA"/>
</dbReference>
<proteinExistence type="predicted"/>
<feature type="compositionally biased region" description="Polar residues" evidence="1">
    <location>
        <begin position="118"/>
        <end position="127"/>
    </location>
</feature>
<protein>
    <recommendedName>
        <fullName evidence="5">DUF1161 domain-containing protein</fullName>
    </recommendedName>
</protein>
<feature type="signal peptide" evidence="2">
    <location>
        <begin position="1"/>
        <end position="18"/>
    </location>
</feature>
<name>A0A2V4DZB4_9GAMM</name>
<reference evidence="3 4" key="1">
    <citation type="submission" date="2018-05" db="EMBL/GenBank/DDBJ databases">
        <title>Reference genomes for bee gut microbiota database.</title>
        <authorList>
            <person name="Ellegaard K.M."/>
        </authorList>
    </citation>
    <scope>NUCLEOTIDE SEQUENCE [LARGE SCALE GENOMIC DNA]</scope>
    <source>
        <strain evidence="3 4">ESL0177</strain>
    </source>
</reference>
<evidence type="ECO:0000313" key="4">
    <source>
        <dbReference type="Proteomes" id="UP000247483"/>
    </source>
</evidence>
<dbReference type="RefSeq" id="WP_110423240.1">
    <property type="nucleotide sequence ID" value="NZ_QGLP01000004.1"/>
</dbReference>
<evidence type="ECO:0008006" key="5">
    <source>
        <dbReference type="Google" id="ProtNLM"/>
    </source>
</evidence>
<feature type="compositionally biased region" description="Low complexity" evidence="1">
    <location>
        <begin position="128"/>
        <end position="151"/>
    </location>
</feature>
<evidence type="ECO:0000313" key="3">
    <source>
        <dbReference type="EMBL" id="PXZ06175.1"/>
    </source>
</evidence>
<organism evidence="3 4">
    <name type="scientific">Gilliamella apicola</name>
    <dbReference type="NCBI Taxonomy" id="1196095"/>
    <lineage>
        <taxon>Bacteria</taxon>
        <taxon>Pseudomonadati</taxon>
        <taxon>Pseudomonadota</taxon>
        <taxon>Gammaproteobacteria</taxon>
        <taxon>Orbales</taxon>
        <taxon>Orbaceae</taxon>
        <taxon>Gilliamella</taxon>
    </lineage>
</organism>
<accession>A0A2V4DZB4</accession>
<evidence type="ECO:0000256" key="2">
    <source>
        <dbReference type="SAM" id="SignalP"/>
    </source>
</evidence>
<feature type="chain" id="PRO_5015893214" description="DUF1161 domain-containing protein" evidence="2">
    <location>
        <begin position="19"/>
        <end position="196"/>
    </location>
</feature>
<evidence type="ECO:0000256" key="1">
    <source>
        <dbReference type="SAM" id="MobiDB-lite"/>
    </source>
</evidence>
<dbReference type="Proteomes" id="UP000247483">
    <property type="component" value="Unassembled WGS sequence"/>
</dbReference>
<dbReference type="InterPro" id="IPR010595">
    <property type="entry name" value="DUF1161"/>
</dbReference>
<feature type="region of interest" description="Disordered" evidence="1">
    <location>
        <begin position="82"/>
        <end position="196"/>
    </location>
</feature>
<dbReference type="Pfam" id="PF06649">
    <property type="entry name" value="DUF1161"/>
    <property type="match status" value="1"/>
</dbReference>
<comment type="caution">
    <text evidence="3">The sequence shown here is derived from an EMBL/GenBank/DDBJ whole genome shotgun (WGS) entry which is preliminary data.</text>
</comment>
<dbReference type="AlphaFoldDB" id="A0A2V4DZB4"/>
<gene>
    <name evidence="3" type="ORF">DKK79_05805</name>
</gene>
<keyword evidence="2" id="KW-0732">Signal</keyword>
<sequence>MKKLAIMLLLSFPVVVSASNCDEIKTNIAEKIKNNGVPENNFQLKLVPANQVKQGQGKVVGSCNGGKKRIIYIRGKVGSSSNIKSVKDETKAPVEPSILPNSTTPKDDGIPNKDTAPVTDSSGNEKIQSVVEPTVTSSTETTTQAPTTESATSEEKVPEVNDTVVPEVNDTVVPEVAPKDDQPISEGETSNDKSSN</sequence>